<dbReference type="AlphaFoldDB" id="A0A151P0H9"/>
<accession>A0A151P0H9</accession>
<dbReference type="SMART" id="SM00204">
    <property type="entry name" value="TGFB"/>
    <property type="match status" value="1"/>
</dbReference>
<dbReference type="Proteomes" id="UP000050525">
    <property type="component" value="Unassembled WGS sequence"/>
</dbReference>
<keyword evidence="6" id="KW-1015">Disulfide bond</keyword>
<dbReference type="EMBL" id="AKHW03001421">
    <property type="protein sequence ID" value="KYO42503.1"/>
    <property type="molecule type" value="Genomic_DNA"/>
</dbReference>
<proteinExistence type="inferred from homology"/>
<dbReference type="PROSITE" id="PS00250">
    <property type="entry name" value="TGF_BETA_1"/>
    <property type="match status" value="1"/>
</dbReference>
<dbReference type="InterPro" id="IPR001839">
    <property type="entry name" value="TGF-b_C"/>
</dbReference>
<dbReference type="GO" id="GO:0008083">
    <property type="term" value="F:growth factor activity"/>
    <property type="evidence" value="ECO:0007669"/>
    <property type="project" value="UniProtKB-KW"/>
</dbReference>
<evidence type="ECO:0000313" key="10">
    <source>
        <dbReference type="EMBL" id="KYO42503.1"/>
    </source>
</evidence>
<dbReference type="PANTHER" id="PTHR11848">
    <property type="entry name" value="TGF-BETA FAMILY"/>
    <property type="match status" value="1"/>
</dbReference>
<evidence type="ECO:0000313" key="11">
    <source>
        <dbReference type="Proteomes" id="UP000050525"/>
    </source>
</evidence>
<name>A0A151P0H9_ALLMI</name>
<dbReference type="GO" id="GO:0005615">
    <property type="term" value="C:extracellular space"/>
    <property type="evidence" value="ECO:0007669"/>
    <property type="project" value="TreeGrafter"/>
</dbReference>
<dbReference type="InterPro" id="IPR015615">
    <property type="entry name" value="TGF-beta-rel"/>
</dbReference>
<comment type="similarity">
    <text evidence="2 8">Belongs to the TGF-beta family.</text>
</comment>
<dbReference type="FunFam" id="2.10.90.10:FF:000012">
    <property type="entry name" value="Growth/differentiation factor 9 (Predicted)"/>
    <property type="match status" value="1"/>
</dbReference>
<dbReference type="Gene3D" id="2.60.120.970">
    <property type="match status" value="1"/>
</dbReference>
<comment type="caution">
    <text evidence="10">The sequence shown here is derived from an EMBL/GenBank/DDBJ whole genome shotgun (WGS) entry which is preliminary data.</text>
</comment>
<dbReference type="eggNOG" id="KOG3900">
    <property type="taxonomic scope" value="Eukaryota"/>
</dbReference>
<evidence type="ECO:0000256" key="4">
    <source>
        <dbReference type="ARBA" id="ARBA00022729"/>
    </source>
</evidence>
<evidence type="ECO:0000256" key="6">
    <source>
        <dbReference type="ARBA" id="ARBA00023157"/>
    </source>
</evidence>
<feature type="domain" description="TGF-beta family profile" evidence="9">
    <location>
        <begin position="181"/>
        <end position="294"/>
    </location>
</feature>
<dbReference type="STRING" id="8496.A0A151P0H9"/>
<protein>
    <submittedName>
        <fullName evidence="10">Growth/differentiation factor 15</fullName>
    </submittedName>
</protein>
<evidence type="ECO:0000256" key="3">
    <source>
        <dbReference type="ARBA" id="ARBA00022525"/>
    </source>
</evidence>
<keyword evidence="4" id="KW-0732">Signal</keyword>
<evidence type="ECO:0000256" key="1">
    <source>
        <dbReference type="ARBA" id="ARBA00004613"/>
    </source>
</evidence>
<keyword evidence="7" id="KW-0325">Glycoprotein</keyword>
<dbReference type="PROSITE" id="PS51362">
    <property type="entry name" value="TGF_BETA_2"/>
    <property type="match status" value="1"/>
</dbReference>
<evidence type="ECO:0000256" key="2">
    <source>
        <dbReference type="ARBA" id="ARBA00006656"/>
    </source>
</evidence>
<keyword evidence="5 8" id="KW-0339">Growth factor</keyword>
<evidence type="ECO:0000256" key="7">
    <source>
        <dbReference type="ARBA" id="ARBA00023180"/>
    </source>
</evidence>
<keyword evidence="11" id="KW-1185">Reference proteome</keyword>
<dbReference type="GO" id="GO:0005125">
    <property type="term" value="F:cytokine activity"/>
    <property type="evidence" value="ECO:0007669"/>
    <property type="project" value="TreeGrafter"/>
</dbReference>
<keyword evidence="3" id="KW-0964">Secreted</keyword>
<dbReference type="CDD" id="cd19376">
    <property type="entry name" value="TGF_beta_GDF15"/>
    <property type="match status" value="1"/>
</dbReference>
<organism evidence="10 11">
    <name type="scientific">Alligator mississippiensis</name>
    <name type="common">American alligator</name>
    <dbReference type="NCBI Taxonomy" id="8496"/>
    <lineage>
        <taxon>Eukaryota</taxon>
        <taxon>Metazoa</taxon>
        <taxon>Chordata</taxon>
        <taxon>Craniata</taxon>
        <taxon>Vertebrata</taxon>
        <taxon>Euteleostomi</taxon>
        <taxon>Archelosauria</taxon>
        <taxon>Archosauria</taxon>
        <taxon>Crocodylia</taxon>
        <taxon>Alligatoridae</taxon>
        <taxon>Alligatorinae</taxon>
        <taxon>Alligator</taxon>
    </lineage>
</organism>
<evidence type="ECO:0000256" key="8">
    <source>
        <dbReference type="RuleBase" id="RU000354"/>
    </source>
</evidence>
<dbReference type="InterPro" id="IPR017948">
    <property type="entry name" value="TGFb_CS"/>
</dbReference>
<dbReference type="PANTHER" id="PTHR11848:SF78">
    <property type="entry name" value="GROWTH_DIFFERENTIATION FACTOR 15"/>
    <property type="match status" value="1"/>
</dbReference>
<dbReference type="InterPro" id="IPR029034">
    <property type="entry name" value="Cystine-knot_cytokine"/>
</dbReference>
<evidence type="ECO:0000256" key="5">
    <source>
        <dbReference type="ARBA" id="ARBA00023030"/>
    </source>
</evidence>
<reference evidence="10 11" key="1">
    <citation type="journal article" date="2012" name="Genome Biol.">
        <title>Sequencing three crocodilian genomes to illuminate the evolution of archosaurs and amniotes.</title>
        <authorList>
            <person name="St John J.A."/>
            <person name="Braun E.L."/>
            <person name="Isberg S.R."/>
            <person name="Miles L.G."/>
            <person name="Chong A.Y."/>
            <person name="Gongora J."/>
            <person name="Dalzell P."/>
            <person name="Moran C."/>
            <person name="Bed'hom B."/>
            <person name="Abzhanov A."/>
            <person name="Burgess S.C."/>
            <person name="Cooksey A.M."/>
            <person name="Castoe T.A."/>
            <person name="Crawford N.G."/>
            <person name="Densmore L.D."/>
            <person name="Drew J.C."/>
            <person name="Edwards S.V."/>
            <person name="Faircloth B.C."/>
            <person name="Fujita M.K."/>
            <person name="Greenwold M.J."/>
            <person name="Hoffmann F.G."/>
            <person name="Howard J.M."/>
            <person name="Iguchi T."/>
            <person name="Janes D.E."/>
            <person name="Khan S.Y."/>
            <person name="Kohno S."/>
            <person name="de Koning A.J."/>
            <person name="Lance S.L."/>
            <person name="McCarthy F.M."/>
            <person name="McCormack J.E."/>
            <person name="Merchant M.E."/>
            <person name="Peterson D.G."/>
            <person name="Pollock D.D."/>
            <person name="Pourmand N."/>
            <person name="Raney B.J."/>
            <person name="Roessler K.A."/>
            <person name="Sanford J.R."/>
            <person name="Sawyer R.H."/>
            <person name="Schmidt C.J."/>
            <person name="Triplett E.W."/>
            <person name="Tuberville T.D."/>
            <person name="Venegas-Anaya M."/>
            <person name="Howard J.T."/>
            <person name="Jarvis E.D."/>
            <person name="Guillette L.J.Jr."/>
            <person name="Glenn T.C."/>
            <person name="Green R.E."/>
            <person name="Ray D.A."/>
        </authorList>
    </citation>
    <scope>NUCLEOTIDE SEQUENCE [LARGE SCALE GENOMIC DNA]</scope>
    <source>
        <strain evidence="10">KSC_2009_1</strain>
    </source>
</reference>
<gene>
    <name evidence="10" type="primary">GDF15</name>
    <name evidence="10" type="ORF">Y1Q_0019035</name>
</gene>
<sequence>MRACLSCLSGSPGQVLGVPVGAIREAIAAQGGTDPRLPALSTVTRRTEARDRPSSSYRYDLALPRPEALPPGLRVLRARLRLFKQRPGVPGIWWPPRVQLSRLTNRGPRALRAWLLPMAPLSLDLTAAVQQWVASAEPALQLELAFATDVSATLATARSPQGQETLALEVVTQAGAGLRARRRRALDEECRKSDGKCCLQSLKVSFQDIGWADWVVAPHSYSMRFCQGSCPHNYKPASMHAQVKARMHALAKGTPAPCCVPAAYDPMVLMHYDSTGGLTSTVFEDMVVTKCHCA</sequence>
<dbReference type="Pfam" id="PF00019">
    <property type="entry name" value="TGF_beta"/>
    <property type="match status" value="1"/>
</dbReference>
<dbReference type="SUPFAM" id="SSF57501">
    <property type="entry name" value="Cystine-knot cytokines"/>
    <property type="match status" value="1"/>
</dbReference>
<dbReference type="Gene3D" id="2.10.90.10">
    <property type="entry name" value="Cystine-knot cytokines"/>
    <property type="match status" value="1"/>
</dbReference>
<evidence type="ECO:0000259" key="9">
    <source>
        <dbReference type="PROSITE" id="PS51362"/>
    </source>
</evidence>
<comment type="subcellular location">
    <subcellularLocation>
        <location evidence="1">Secreted</location>
    </subcellularLocation>
</comment>